<evidence type="ECO:0000259" key="1">
    <source>
        <dbReference type="Pfam" id="PF06985"/>
    </source>
</evidence>
<dbReference type="AlphaFoldDB" id="A0A8H3W7M0"/>
<keyword evidence="3" id="KW-1185">Reference proteome</keyword>
<name>A0A8H3W7M0_9PEZI</name>
<dbReference type="EMBL" id="WOWK01000093">
    <property type="protein sequence ID" value="KAF0319667.1"/>
    <property type="molecule type" value="Genomic_DNA"/>
</dbReference>
<dbReference type="InterPro" id="IPR010730">
    <property type="entry name" value="HET"/>
</dbReference>
<protein>
    <recommendedName>
        <fullName evidence="1">Heterokaryon incompatibility domain-containing protein</fullName>
    </recommendedName>
</protein>
<accession>A0A8H3W7M0</accession>
<proteinExistence type="predicted"/>
<evidence type="ECO:0000313" key="2">
    <source>
        <dbReference type="EMBL" id="KAF0319667.1"/>
    </source>
</evidence>
<dbReference type="PANTHER" id="PTHR24148">
    <property type="entry name" value="ANKYRIN REPEAT DOMAIN-CONTAINING PROTEIN 39 HOMOLOG-RELATED"/>
    <property type="match status" value="1"/>
</dbReference>
<sequence>MDSFTHEPLDLSQPSIRHLCLLKGDYGPIHCLIYQDRLGDTAIPYEALSYVWGSSELTHAITINGKRMRITQNLFHALRQQNHRERGHQVQQMSQIYRRAERVLFWLGDGTTDTDALISMLQKLKDKMEGPGGLYNVWVPMDQHELVNEWIARWLIDCKTMAGHVIPPSSLHKKSLVCGLQLLLERSWFKRVWILQEVTNAQAAFICCGKMSVSAMYFAQSPSFIEASPDAHCQAVLDIMPGPSRIVSWSNQRLNLFSLLKRFGTSEATDPRDIIFALRGIPKKSAHLSFPDVNYDITEAGLARKAFKSMFAIGIPSRAMLNTINDLVTQLDRFLAADILYSPSTAPRRHLEIRITERILRTMINSCGERTITVAPNLWRCADQAAVLHAYRSAHLELATFLFSIKEESIPWHRLVYSALQNSTGQGVELIDSFCESGGLGKEQTSIATQMLYQLFPLWFKRRPNNAEPIEESFDSSCVFADGLTALLDQLIKSGRKAPVDASWRDSNRSSLLYMAVKSGKVRVFRRLFSCDPAGLTRFEINRLRQKGAFAGRGTSAHQSAVAQMIATLLQNGLNNPGDFPATSGNADLHAVLSECPSLDERRMCRKLIRVG</sequence>
<dbReference type="InterPro" id="IPR052895">
    <property type="entry name" value="HetReg/Transcr_Mod"/>
</dbReference>
<reference evidence="2 3" key="1">
    <citation type="submission" date="2019-12" db="EMBL/GenBank/DDBJ databases">
        <title>A genome sequence resource for the geographically widespread anthracnose pathogen Colletotrichum asianum.</title>
        <authorList>
            <person name="Meng Y."/>
        </authorList>
    </citation>
    <scope>NUCLEOTIDE SEQUENCE [LARGE SCALE GENOMIC DNA]</scope>
    <source>
        <strain evidence="2 3">ICMP 18580</strain>
    </source>
</reference>
<gene>
    <name evidence="2" type="ORF">GQ607_013147</name>
</gene>
<dbReference type="PANTHER" id="PTHR24148:SF73">
    <property type="entry name" value="HET DOMAIN PROTEIN (AFU_ORTHOLOGUE AFUA_8G01020)"/>
    <property type="match status" value="1"/>
</dbReference>
<feature type="domain" description="Heterokaryon incompatibility" evidence="1">
    <location>
        <begin position="45"/>
        <end position="197"/>
    </location>
</feature>
<dbReference type="Proteomes" id="UP000434172">
    <property type="component" value="Unassembled WGS sequence"/>
</dbReference>
<comment type="caution">
    <text evidence="2">The sequence shown here is derived from an EMBL/GenBank/DDBJ whole genome shotgun (WGS) entry which is preliminary data.</text>
</comment>
<dbReference type="OrthoDB" id="194358at2759"/>
<organism evidence="2 3">
    <name type="scientific">Colletotrichum asianum</name>
    <dbReference type="NCBI Taxonomy" id="702518"/>
    <lineage>
        <taxon>Eukaryota</taxon>
        <taxon>Fungi</taxon>
        <taxon>Dikarya</taxon>
        <taxon>Ascomycota</taxon>
        <taxon>Pezizomycotina</taxon>
        <taxon>Sordariomycetes</taxon>
        <taxon>Hypocreomycetidae</taxon>
        <taxon>Glomerellales</taxon>
        <taxon>Glomerellaceae</taxon>
        <taxon>Colletotrichum</taxon>
        <taxon>Colletotrichum gloeosporioides species complex</taxon>
    </lineage>
</organism>
<evidence type="ECO:0000313" key="3">
    <source>
        <dbReference type="Proteomes" id="UP000434172"/>
    </source>
</evidence>
<dbReference type="Pfam" id="PF06985">
    <property type="entry name" value="HET"/>
    <property type="match status" value="1"/>
</dbReference>